<dbReference type="GO" id="GO:0006275">
    <property type="term" value="P:regulation of DNA replication"/>
    <property type="evidence" value="ECO:0007669"/>
    <property type="project" value="InterPro"/>
</dbReference>
<evidence type="ECO:0000313" key="3">
    <source>
        <dbReference type="EMBL" id="KAF5778068.1"/>
    </source>
</evidence>
<dbReference type="NCBIfam" id="TIGR00590">
    <property type="entry name" value="pcna"/>
    <property type="match status" value="1"/>
</dbReference>
<dbReference type="GO" id="GO:0006272">
    <property type="term" value="P:leading strand elongation"/>
    <property type="evidence" value="ECO:0000318"/>
    <property type="project" value="GO_Central"/>
</dbReference>
<proteinExistence type="predicted"/>
<sequence>MLEVKSVQQCTMLKKVIESITDLVYNVDANFECSSTGISLQAIDPIHEAMVSLLLRSDGFEHYRCDPNMSLGINLGSLADMLMCAGDDDIVTVKAHDGQNCVSFMFENLGKVFYFFIYLR</sequence>
<keyword evidence="4" id="KW-1185">Reference proteome</keyword>
<dbReference type="GO" id="GO:0030337">
    <property type="term" value="F:DNA polymerase processivity factor activity"/>
    <property type="evidence" value="ECO:0000318"/>
    <property type="project" value="GO_Central"/>
</dbReference>
<accession>A0A9K3HGR7</accession>
<protein>
    <submittedName>
        <fullName evidence="3">Proliferating cell nuclear antigen, PCNA</fullName>
    </submittedName>
</protein>
<dbReference type="InterPro" id="IPR000730">
    <property type="entry name" value="Pr_cel_nuc_antig"/>
</dbReference>
<dbReference type="Gene3D" id="3.10.150.10">
    <property type="entry name" value="DNA Polymerase III, subunit A, domain 2"/>
    <property type="match status" value="1"/>
</dbReference>
<dbReference type="Gramene" id="mRNA:HanXRQr2_Chr12g0543171">
    <property type="protein sequence ID" value="CDS:HanXRQr2_Chr12g0543171.1"/>
    <property type="gene ID" value="HanXRQr2_Chr12g0543171"/>
</dbReference>
<reference evidence="3" key="1">
    <citation type="journal article" date="2017" name="Nature">
        <title>The sunflower genome provides insights into oil metabolism, flowering and Asterid evolution.</title>
        <authorList>
            <person name="Badouin H."/>
            <person name="Gouzy J."/>
            <person name="Grassa C.J."/>
            <person name="Murat F."/>
            <person name="Staton S.E."/>
            <person name="Cottret L."/>
            <person name="Lelandais-Briere C."/>
            <person name="Owens G.L."/>
            <person name="Carrere S."/>
            <person name="Mayjonade B."/>
            <person name="Legrand L."/>
            <person name="Gill N."/>
            <person name="Kane N.C."/>
            <person name="Bowers J.E."/>
            <person name="Hubner S."/>
            <person name="Bellec A."/>
            <person name="Berard A."/>
            <person name="Berges H."/>
            <person name="Blanchet N."/>
            <person name="Boniface M.C."/>
            <person name="Brunel D."/>
            <person name="Catrice O."/>
            <person name="Chaidir N."/>
            <person name="Claudel C."/>
            <person name="Donnadieu C."/>
            <person name="Faraut T."/>
            <person name="Fievet G."/>
            <person name="Helmstetter N."/>
            <person name="King M."/>
            <person name="Knapp S.J."/>
            <person name="Lai Z."/>
            <person name="Le Paslier M.C."/>
            <person name="Lippi Y."/>
            <person name="Lorenzon L."/>
            <person name="Mandel J.R."/>
            <person name="Marage G."/>
            <person name="Marchand G."/>
            <person name="Marquand E."/>
            <person name="Bret-Mestries E."/>
            <person name="Morien E."/>
            <person name="Nambeesan S."/>
            <person name="Nguyen T."/>
            <person name="Pegot-Espagnet P."/>
            <person name="Pouilly N."/>
            <person name="Raftis F."/>
            <person name="Sallet E."/>
            <person name="Schiex T."/>
            <person name="Thomas J."/>
            <person name="Vandecasteele C."/>
            <person name="Vares D."/>
            <person name="Vear F."/>
            <person name="Vautrin S."/>
            <person name="Crespi M."/>
            <person name="Mangin B."/>
            <person name="Burke J.M."/>
            <person name="Salse J."/>
            <person name="Munos S."/>
            <person name="Vincourt P."/>
            <person name="Rieseberg L.H."/>
            <person name="Langlade N.B."/>
        </authorList>
    </citation>
    <scope>NUCLEOTIDE SEQUENCE</scope>
    <source>
        <tissue evidence="3">Leaves</tissue>
    </source>
</reference>
<name>A0A9K3HGR7_HELAN</name>
<dbReference type="InterPro" id="IPR046938">
    <property type="entry name" value="DNA_clamp_sf"/>
</dbReference>
<dbReference type="GO" id="GO:0043626">
    <property type="term" value="C:PCNA complex"/>
    <property type="evidence" value="ECO:0000318"/>
    <property type="project" value="GO_Central"/>
</dbReference>
<dbReference type="Pfam" id="PF00705">
    <property type="entry name" value="PCNA_N"/>
    <property type="match status" value="1"/>
</dbReference>
<dbReference type="PANTHER" id="PTHR11352">
    <property type="entry name" value="PROLIFERATING CELL NUCLEAR ANTIGEN"/>
    <property type="match status" value="1"/>
</dbReference>
<dbReference type="GO" id="GO:0019985">
    <property type="term" value="P:translesion synthesis"/>
    <property type="evidence" value="ECO:0000318"/>
    <property type="project" value="GO_Central"/>
</dbReference>
<gene>
    <name evidence="3" type="ORF">HanXRQr2_Chr12g0543171</name>
</gene>
<feature type="domain" description="Proliferating cell nuclear antigen PCNA N-terminal" evidence="2">
    <location>
        <begin position="1"/>
        <end position="108"/>
    </location>
</feature>
<dbReference type="PANTHER" id="PTHR11352:SF8">
    <property type="entry name" value="PROLIFERATING CELL NUCLEAR ANTIGEN"/>
    <property type="match status" value="1"/>
</dbReference>
<dbReference type="Proteomes" id="UP000215914">
    <property type="component" value="Unassembled WGS sequence"/>
</dbReference>
<dbReference type="PRINTS" id="PR00339">
    <property type="entry name" value="PCNACYCLIN"/>
</dbReference>
<organism evidence="3 4">
    <name type="scientific">Helianthus annuus</name>
    <name type="common">Common sunflower</name>
    <dbReference type="NCBI Taxonomy" id="4232"/>
    <lineage>
        <taxon>Eukaryota</taxon>
        <taxon>Viridiplantae</taxon>
        <taxon>Streptophyta</taxon>
        <taxon>Embryophyta</taxon>
        <taxon>Tracheophyta</taxon>
        <taxon>Spermatophyta</taxon>
        <taxon>Magnoliopsida</taxon>
        <taxon>eudicotyledons</taxon>
        <taxon>Gunneridae</taxon>
        <taxon>Pentapetalae</taxon>
        <taxon>asterids</taxon>
        <taxon>campanulids</taxon>
        <taxon>Asterales</taxon>
        <taxon>Asteraceae</taxon>
        <taxon>Asteroideae</taxon>
        <taxon>Heliantheae alliance</taxon>
        <taxon>Heliantheae</taxon>
        <taxon>Helianthus</taxon>
    </lineage>
</organism>
<evidence type="ECO:0000256" key="1">
    <source>
        <dbReference type="ARBA" id="ARBA00023125"/>
    </source>
</evidence>
<evidence type="ECO:0000259" key="2">
    <source>
        <dbReference type="Pfam" id="PF00705"/>
    </source>
</evidence>
<dbReference type="SUPFAM" id="SSF55979">
    <property type="entry name" value="DNA clamp"/>
    <property type="match status" value="1"/>
</dbReference>
<dbReference type="GO" id="GO:0003677">
    <property type="term" value="F:DNA binding"/>
    <property type="evidence" value="ECO:0007669"/>
    <property type="project" value="UniProtKB-KW"/>
</dbReference>
<reference evidence="3" key="2">
    <citation type="submission" date="2020-06" db="EMBL/GenBank/DDBJ databases">
        <title>Helianthus annuus Genome sequencing and assembly Release 2.</title>
        <authorList>
            <person name="Gouzy J."/>
            <person name="Langlade N."/>
            <person name="Munos S."/>
        </authorList>
    </citation>
    <scope>NUCLEOTIDE SEQUENCE</scope>
    <source>
        <tissue evidence="3">Leaves</tissue>
    </source>
</reference>
<dbReference type="InterPro" id="IPR022648">
    <property type="entry name" value="Pr_cel_nuc_antig_N"/>
</dbReference>
<dbReference type="AlphaFoldDB" id="A0A9K3HGR7"/>
<evidence type="ECO:0000313" key="4">
    <source>
        <dbReference type="Proteomes" id="UP000215914"/>
    </source>
</evidence>
<dbReference type="EMBL" id="MNCJ02000327">
    <property type="protein sequence ID" value="KAF5778068.1"/>
    <property type="molecule type" value="Genomic_DNA"/>
</dbReference>
<dbReference type="GO" id="GO:0006298">
    <property type="term" value="P:mismatch repair"/>
    <property type="evidence" value="ECO:0000318"/>
    <property type="project" value="GO_Central"/>
</dbReference>
<keyword evidence="1" id="KW-0238">DNA-binding</keyword>
<comment type="caution">
    <text evidence="3">The sequence shown here is derived from an EMBL/GenBank/DDBJ whole genome shotgun (WGS) entry which is preliminary data.</text>
</comment>